<protein>
    <submittedName>
        <fullName evidence="2">Uncharacterized protein</fullName>
    </submittedName>
</protein>
<organism evidence="2 3">
    <name type="scientific">Portunus trituberculatus</name>
    <name type="common">Swimming crab</name>
    <name type="synonym">Neptunus trituberculatus</name>
    <dbReference type="NCBI Taxonomy" id="210409"/>
    <lineage>
        <taxon>Eukaryota</taxon>
        <taxon>Metazoa</taxon>
        <taxon>Ecdysozoa</taxon>
        <taxon>Arthropoda</taxon>
        <taxon>Crustacea</taxon>
        <taxon>Multicrustacea</taxon>
        <taxon>Malacostraca</taxon>
        <taxon>Eumalacostraca</taxon>
        <taxon>Eucarida</taxon>
        <taxon>Decapoda</taxon>
        <taxon>Pleocyemata</taxon>
        <taxon>Brachyura</taxon>
        <taxon>Eubrachyura</taxon>
        <taxon>Portunoidea</taxon>
        <taxon>Portunidae</taxon>
        <taxon>Portuninae</taxon>
        <taxon>Portunus</taxon>
    </lineage>
</organism>
<comment type="caution">
    <text evidence="2">The sequence shown here is derived from an EMBL/GenBank/DDBJ whole genome shotgun (WGS) entry which is preliminary data.</text>
</comment>
<gene>
    <name evidence="2" type="ORF">E2C01_056155</name>
</gene>
<reference evidence="2 3" key="1">
    <citation type="submission" date="2019-05" db="EMBL/GenBank/DDBJ databases">
        <title>Another draft genome of Portunus trituberculatus and its Hox gene families provides insights of decapod evolution.</title>
        <authorList>
            <person name="Jeong J.-H."/>
            <person name="Song I."/>
            <person name="Kim S."/>
            <person name="Choi T."/>
            <person name="Kim D."/>
            <person name="Ryu S."/>
            <person name="Kim W."/>
        </authorList>
    </citation>
    <scope>NUCLEOTIDE SEQUENCE [LARGE SCALE GENOMIC DNA]</scope>
    <source>
        <tissue evidence="2">Muscle</tissue>
    </source>
</reference>
<name>A0A5B7GZL4_PORTR</name>
<evidence type="ECO:0000313" key="2">
    <source>
        <dbReference type="EMBL" id="MPC62074.1"/>
    </source>
</evidence>
<proteinExistence type="predicted"/>
<evidence type="ECO:0000256" key="1">
    <source>
        <dbReference type="SAM" id="MobiDB-lite"/>
    </source>
</evidence>
<accession>A0A5B7GZL4</accession>
<evidence type="ECO:0000313" key="3">
    <source>
        <dbReference type="Proteomes" id="UP000324222"/>
    </source>
</evidence>
<keyword evidence="3" id="KW-1185">Reference proteome</keyword>
<dbReference type="EMBL" id="VSRR010019275">
    <property type="protein sequence ID" value="MPC62074.1"/>
    <property type="molecule type" value="Genomic_DNA"/>
</dbReference>
<sequence length="77" mass="8823">MNEKEEEGEEGKEEEWEEKEEMEEEEDAGWLAGACCCCCCWRHPARLPTHACQLWSGAALPAHLLSLHSPTRRSRSH</sequence>
<dbReference type="AlphaFoldDB" id="A0A5B7GZL4"/>
<feature type="region of interest" description="Disordered" evidence="1">
    <location>
        <begin position="1"/>
        <end position="25"/>
    </location>
</feature>
<dbReference type="Proteomes" id="UP000324222">
    <property type="component" value="Unassembled WGS sequence"/>
</dbReference>